<dbReference type="OrthoDB" id="3520229at2759"/>
<reference evidence="3 4" key="1">
    <citation type="submission" date="2017-10" db="EMBL/GenBank/DDBJ databases">
        <title>Comparative genomics in systemic dimorphic fungi from Ajellomycetaceae.</title>
        <authorList>
            <person name="Munoz J.F."/>
            <person name="Mcewen J.G."/>
            <person name="Clay O.K."/>
            <person name="Cuomo C.A."/>
        </authorList>
    </citation>
    <scope>NUCLEOTIDE SEQUENCE [LARGE SCALE GENOMIC DNA]</scope>
    <source>
        <strain evidence="3 4">UAMH5409</strain>
    </source>
</reference>
<organism evidence="3 4">
    <name type="scientific">Helicocarpus griseus UAMH5409</name>
    <dbReference type="NCBI Taxonomy" id="1447875"/>
    <lineage>
        <taxon>Eukaryota</taxon>
        <taxon>Fungi</taxon>
        <taxon>Dikarya</taxon>
        <taxon>Ascomycota</taxon>
        <taxon>Pezizomycotina</taxon>
        <taxon>Eurotiomycetes</taxon>
        <taxon>Eurotiomycetidae</taxon>
        <taxon>Onygenales</taxon>
        <taxon>Ajellomycetaceae</taxon>
        <taxon>Helicocarpus</taxon>
    </lineage>
</organism>
<gene>
    <name evidence="3" type="ORF">AJ79_02662</name>
</gene>
<keyword evidence="2" id="KW-0812">Transmembrane</keyword>
<dbReference type="STRING" id="1447875.A0A2B7Y295"/>
<evidence type="ECO:0000313" key="4">
    <source>
        <dbReference type="Proteomes" id="UP000223968"/>
    </source>
</evidence>
<feature type="compositionally biased region" description="Basic and acidic residues" evidence="1">
    <location>
        <begin position="105"/>
        <end position="114"/>
    </location>
</feature>
<evidence type="ECO:0000256" key="1">
    <source>
        <dbReference type="SAM" id="MobiDB-lite"/>
    </source>
</evidence>
<feature type="region of interest" description="Disordered" evidence="1">
    <location>
        <begin position="98"/>
        <end position="129"/>
    </location>
</feature>
<evidence type="ECO:0000256" key="2">
    <source>
        <dbReference type="SAM" id="Phobius"/>
    </source>
</evidence>
<keyword evidence="4" id="KW-1185">Reference proteome</keyword>
<dbReference type="EMBL" id="PDNB01000029">
    <property type="protein sequence ID" value="PGH14982.1"/>
    <property type="molecule type" value="Genomic_DNA"/>
</dbReference>
<comment type="caution">
    <text evidence="3">The sequence shown here is derived from an EMBL/GenBank/DDBJ whole genome shotgun (WGS) entry which is preliminary data.</text>
</comment>
<keyword evidence="2" id="KW-0472">Membrane</keyword>
<keyword evidence="2" id="KW-1133">Transmembrane helix</keyword>
<accession>A0A2B7Y295</accession>
<sequence>MATSTTGTAPPAPTGSALCGTTGQYQIPTTDASCAVPNKGDYRKYMEDCCNSAPVESYNNDCALYCLAVDQSVNDLTKCLFDAGVAWNEVWFSGQPNATATSKVEPSETNKGPDETGTGSTGRPTESPGAAASVYAGKSGLTSKMGLAVCFVVIPALLGGMLV</sequence>
<dbReference type="AlphaFoldDB" id="A0A2B7Y295"/>
<name>A0A2B7Y295_9EURO</name>
<dbReference type="Proteomes" id="UP000223968">
    <property type="component" value="Unassembled WGS sequence"/>
</dbReference>
<protein>
    <submittedName>
        <fullName evidence="3">Uncharacterized protein</fullName>
    </submittedName>
</protein>
<feature type="transmembrane region" description="Helical" evidence="2">
    <location>
        <begin position="145"/>
        <end position="162"/>
    </location>
</feature>
<evidence type="ECO:0000313" key="3">
    <source>
        <dbReference type="EMBL" id="PGH14982.1"/>
    </source>
</evidence>
<proteinExistence type="predicted"/>